<keyword evidence="6" id="KW-0418">Kinase</keyword>
<feature type="binding site" evidence="3">
    <location>
        <position position="156"/>
    </location>
    <ligand>
        <name>substrate</name>
    </ligand>
</feature>
<feature type="binding site" evidence="3">
    <location>
        <position position="59"/>
    </location>
    <ligand>
        <name>substrate</name>
    </ligand>
</feature>
<feature type="binding site" evidence="3">
    <location>
        <position position="36"/>
    </location>
    <ligand>
        <name>substrate</name>
    </ligand>
</feature>
<dbReference type="Gene3D" id="3.40.50.300">
    <property type="entry name" value="P-loop containing nucleotide triphosphate hydrolases"/>
    <property type="match status" value="1"/>
</dbReference>
<comment type="caution">
    <text evidence="6">The sequence shown here is derived from an EMBL/GenBank/DDBJ whole genome shotgun (WGS) entry which is preliminary data.</text>
</comment>
<comment type="similarity">
    <text evidence="1">Belongs to the DCK/DGK family.</text>
</comment>
<dbReference type="InterPro" id="IPR050566">
    <property type="entry name" value="Deoxyribonucleoside_kinase"/>
</dbReference>
<feature type="binding site" evidence="3">
    <location>
        <position position="88"/>
    </location>
    <ligand>
        <name>substrate</name>
    </ligand>
</feature>
<keyword evidence="4" id="KW-0547">Nucleotide-binding</keyword>
<dbReference type="InterPro" id="IPR002624">
    <property type="entry name" value="DCK/DGK"/>
</dbReference>
<dbReference type="EMBL" id="NBTM02000001">
    <property type="protein sequence ID" value="PNL91414.1"/>
    <property type="molecule type" value="Genomic_DNA"/>
</dbReference>
<dbReference type="PIRSF" id="PIRSF000705">
    <property type="entry name" value="DNK"/>
    <property type="match status" value="1"/>
</dbReference>
<evidence type="ECO:0000313" key="7">
    <source>
        <dbReference type="Proteomes" id="UP000192813"/>
    </source>
</evidence>
<name>A0A2J9PM61_9LACT</name>
<evidence type="ECO:0000259" key="5">
    <source>
        <dbReference type="Pfam" id="PF01712"/>
    </source>
</evidence>
<feature type="domain" description="Deoxynucleoside kinase" evidence="5">
    <location>
        <begin position="8"/>
        <end position="210"/>
    </location>
</feature>
<feature type="binding site" evidence="4">
    <location>
        <begin position="12"/>
        <end position="20"/>
    </location>
    <ligand>
        <name>ATP</name>
        <dbReference type="ChEBI" id="CHEBI:30616"/>
    </ligand>
</feature>
<dbReference type="SUPFAM" id="SSF52540">
    <property type="entry name" value="P-loop containing nucleoside triphosphate hydrolases"/>
    <property type="match status" value="1"/>
</dbReference>
<feature type="binding site" evidence="3">
    <location>
        <position position="83"/>
    </location>
    <ligand>
        <name>substrate</name>
    </ligand>
</feature>
<dbReference type="Proteomes" id="UP000192813">
    <property type="component" value="Unassembled WGS sequence"/>
</dbReference>
<reference evidence="7" key="1">
    <citation type="submission" date="2017-12" db="EMBL/GenBank/DDBJ databases">
        <title>FDA dAtabase for Regulatory Grade micrObial Sequences (FDA-ARGOS): Supporting development and validation of Infectious Disease Dx tests.</title>
        <authorList>
            <person name="Hoffmann M."/>
            <person name="Allard M."/>
            <person name="Evans P."/>
            <person name="Brown E."/>
            <person name="Tallon L."/>
            <person name="Sadzewicz L."/>
            <person name="Sengamalay N."/>
            <person name="Ott S."/>
            <person name="Godinez A."/>
            <person name="Nagaraj S."/>
            <person name="Vavikolanu K."/>
            <person name="Aluvathingal J."/>
            <person name="Nadendla S."/>
            <person name="Sichtig H."/>
        </authorList>
    </citation>
    <scope>NUCLEOTIDE SEQUENCE [LARGE SCALE GENOMIC DNA]</scope>
    <source>
        <strain evidence="7">FDAARGOS_249</strain>
    </source>
</reference>
<evidence type="ECO:0000256" key="1">
    <source>
        <dbReference type="ARBA" id="ARBA00007420"/>
    </source>
</evidence>
<evidence type="ECO:0000256" key="4">
    <source>
        <dbReference type="PIRSR" id="PIRSR000705-3"/>
    </source>
</evidence>
<dbReference type="PANTHER" id="PTHR10513:SF35">
    <property type="entry name" value="DEOXYADENOSINE KINASE"/>
    <property type="match status" value="1"/>
</dbReference>
<keyword evidence="4" id="KW-0067">ATP-binding</keyword>
<evidence type="ECO:0000256" key="3">
    <source>
        <dbReference type="PIRSR" id="PIRSR000705-2"/>
    </source>
</evidence>
<dbReference type="PANTHER" id="PTHR10513">
    <property type="entry name" value="DEOXYNUCLEOSIDE KINASE"/>
    <property type="match status" value="1"/>
</dbReference>
<keyword evidence="6" id="KW-0808">Transferase</keyword>
<accession>A0A2J9PM61</accession>
<dbReference type="GO" id="GO:0005737">
    <property type="term" value="C:cytoplasm"/>
    <property type="evidence" value="ECO:0007669"/>
    <property type="project" value="TreeGrafter"/>
</dbReference>
<feature type="active site" description="Proton acceptor" evidence="2">
    <location>
        <position position="82"/>
    </location>
</feature>
<proteinExistence type="inferred from homology"/>
<sequence length="220" mass="25806">MKEQLIMITMAGMIGVGKTTYTHHMAKMFQAEPLFEEVSENPILDAYYSEPTKYAFSLQIYFLNQRVKSIKRGMKFDRAILDRSIYEDALFTQVNNINGNISDVEWQLYQDLLANMMDDVHIISESTNQSPELLVYLHAPFDLVLEKIKRRGRPYEQVEGRPDLLAYYKQLHTLYDEWYANYDHSAKMAIDVSQFDILTNKDQEIVAKKIQDKWATLQKN</sequence>
<dbReference type="InterPro" id="IPR027417">
    <property type="entry name" value="P-loop_NTPase"/>
</dbReference>
<dbReference type="GO" id="GO:0019136">
    <property type="term" value="F:deoxynucleoside kinase activity"/>
    <property type="evidence" value="ECO:0007669"/>
    <property type="project" value="InterPro"/>
</dbReference>
<dbReference type="CDD" id="cd01673">
    <property type="entry name" value="dNK"/>
    <property type="match status" value="1"/>
</dbReference>
<organism evidence="6 7">
    <name type="scientific">Aerococcus viridans</name>
    <dbReference type="NCBI Taxonomy" id="1377"/>
    <lineage>
        <taxon>Bacteria</taxon>
        <taxon>Bacillati</taxon>
        <taxon>Bacillota</taxon>
        <taxon>Bacilli</taxon>
        <taxon>Lactobacillales</taxon>
        <taxon>Aerococcaceae</taxon>
        <taxon>Aerococcus</taxon>
    </lineage>
</organism>
<dbReference type="InterPro" id="IPR031314">
    <property type="entry name" value="DNK_dom"/>
</dbReference>
<protein>
    <submittedName>
        <fullName evidence="6">Deoxynucleoside kinase</fullName>
    </submittedName>
</protein>
<gene>
    <name evidence="6" type="ORF">A6J77_003880</name>
</gene>
<dbReference type="GO" id="GO:0005524">
    <property type="term" value="F:ATP binding"/>
    <property type="evidence" value="ECO:0007669"/>
    <property type="project" value="UniProtKB-KW"/>
</dbReference>
<feature type="binding site" evidence="3">
    <location>
        <position position="48"/>
    </location>
    <ligand>
        <name>substrate</name>
    </ligand>
</feature>
<evidence type="ECO:0000256" key="2">
    <source>
        <dbReference type="PIRSR" id="PIRSR000705-1"/>
    </source>
</evidence>
<dbReference type="RefSeq" id="WP_083068371.1">
    <property type="nucleotide sequence ID" value="NZ_JBIWIT010000010.1"/>
</dbReference>
<dbReference type="Pfam" id="PF01712">
    <property type="entry name" value="dNK"/>
    <property type="match status" value="1"/>
</dbReference>
<dbReference type="AlphaFoldDB" id="A0A2J9PM61"/>
<evidence type="ECO:0000313" key="6">
    <source>
        <dbReference type="EMBL" id="PNL91414.1"/>
    </source>
</evidence>